<gene>
    <name evidence="1" type="ORF">I4F81_006150</name>
</gene>
<sequence>MRTGLQSSGVATVSPRALTGVLASGQWALLFPGGAREALKRRADAKYSLRWPATPNMAARMRDAARVPGAGAKAWRGAVADGDDETVLVPPLAVPTSVDRLYVRFGVPLRLGAAALDDRAATAAAYEAVRDAVAGGVEELLDRRERDAYRSPASRAALGVGMRAGLGGRPMGGEGEPPRADMGGWRRSRSHR</sequence>
<organism evidence="1 2">
    <name type="scientific">Pyropia yezoensis</name>
    <name type="common">Susabi-nori</name>
    <name type="synonym">Porphyra yezoensis</name>
    <dbReference type="NCBI Taxonomy" id="2788"/>
    <lineage>
        <taxon>Eukaryota</taxon>
        <taxon>Rhodophyta</taxon>
        <taxon>Bangiophyceae</taxon>
        <taxon>Bangiales</taxon>
        <taxon>Bangiaceae</taxon>
        <taxon>Pyropia</taxon>
    </lineage>
</organism>
<evidence type="ECO:0000313" key="2">
    <source>
        <dbReference type="Proteomes" id="UP000798662"/>
    </source>
</evidence>
<reference evidence="1" key="1">
    <citation type="submission" date="2019-11" db="EMBL/GenBank/DDBJ databases">
        <title>Nori genome reveals adaptations in red seaweeds to the harsh intertidal environment.</title>
        <authorList>
            <person name="Wang D."/>
            <person name="Mao Y."/>
        </authorList>
    </citation>
    <scope>NUCLEOTIDE SEQUENCE</scope>
    <source>
        <tissue evidence="1">Gametophyte</tissue>
    </source>
</reference>
<evidence type="ECO:0000313" key="1">
    <source>
        <dbReference type="EMBL" id="KAK1863596.1"/>
    </source>
</evidence>
<accession>A0ACC3BZY0</accession>
<keyword evidence="2" id="KW-1185">Reference proteome</keyword>
<protein>
    <submittedName>
        <fullName evidence="1">Uncharacterized protein</fullName>
    </submittedName>
</protein>
<comment type="caution">
    <text evidence="1">The sequence shown here is derived from an EMBL/GenBank/DDBJ whole genome shotgun (WGS) entry which is preliminary data.</text>
</comment>
<proteinExistence type="predicted"/>
<dbReference type="Proteomes" id="UP000798662">
    <property type="component" value="Chromosome 2"/>
</dbReference>
<name>A0ACC3BZY0_PYRYE</name>
<dbReference type="EMBL" id="CM020619">
    <property type="protein sequence ID" value="KAK1863596.1"/>
    <property type="molecule type" value="Genomic_DNA"/>
</dbReference>